<evidence type="ECO:0000256" key="1">
    <source>
        <dbReference type="SAM" id="Phobius"/>
    </source>
</evidence>
<protein>
    <submittedName>
        <fullName evidence="2">Uncharacterized protein</fullName>
    </submittedName>
</protein>
<sequence>MAGHDGFRVGAMLVAVGIVVSLYAYVRVPSPYGGPIPMWFLTPPTLAMFAALAVQNEIPEVGWSTGRLRRARLGWALAMVMLTGLAAAVVGASAGQHRLPELTMALTGLTFGLAVLVGRGSVALGTGCLVVIVVSTRALYHLTPAGVWERLSGPGQLALGAACAGCVVAYAHVGPRSSRAALTG</sequence>
<feature type="transmembrane region" description="Helical" evidence="1">
    <location>
        <begin position="106"/>
        <end position="134"/>
    </location>
</feature>
<accession>A0A417Y7W7</accession>
<gene>
    <name evidence="2" type="ORF">D0Z08_03075</name>
</gene>
<keyword evidence="1" id="KW-1133">Transmembrane helix</keyword>
<dbReference type="EMBL" id="QXGH01000009">
    <property type="protein sequence ID" value="RHW28840.1"/>
    <property type="molecule type" value="Genomic_DNA"/>
</dbReference>
<proteinExistence type="predicted"/>
<evidence type="ECO:0000313" key="2">
    <source>
        <dbReference type="EMBL" id="RHW28840.1"/>
    </source>
</evidence>
<feature type="transmembrane region" description="Helical" evidence="1">
    <location>
        <begin position="6"/>
        <end position="26"/>
    </location>
</feature>
<reference evidence="2 3" key="1">
    <citation type="submission" date="2018-09" db="EMBL/GenBank/DDBJ databases">
        <title>Genome sequencing of Nocardioides immobilis CCTCC AB 2017083 for comparison to Nocardioides silvaticus.</title>
        <authorList>
            <person name="Li C."/>
            <person name="Wang G."/>
        </authorList>
    </citation>
    <scope>NUCLEOTIDE SEQUENCE [LARGE SCALE GENOMIC DNA]</scope>
    <source>
        <strain evidence="2 3">CCTCC AB 2017083</strain>
    </source>
</reference>
<dbReference type="Proteomes" id="UP000283644">
    <property type="component" value="Unassembled WGS sequence"/>
</dbReference>
<evidence type="ECO:0000313" key="3">
    <source>
        <dbReference type="Proteomes" id="UP000283644"/>
    </source>
</evidence>
<feature type="transmembrane region" description="Helical" evidence="1">
    <location>
        <begin position="75"/>
        <end position="94"/>
    </location>
</feature>
<keyword evidence="1" id="KW-0472">Membrane</keyword>
<comment type="caution">
    <text evidence="2">The sequence shown here is derived from an EMBL/GenBank/DDBJ whole genome shotgun (WGS) entry which is preliminary data.</text>
</comment>
<keyword evidence="3" id="KW-1185">Reference proteome</keyword>
<feature type="transmembrane region" description="Helical" evidence="1">
    <location>
        <begin position="38"/>
        <end position="55"/>
    </location>
</feature>
<organism evidence="2 3">
    <name type="scientific">Nocardioides immobilis</name>
    <dbReference type="NCBI Taxonomy" id="2049295"/>
    <lineage>
        <taxon>Bacteria</taxon>
        <taxon>Bacillati</taxon>
        <taxon>Actinomycetota</taxon>
        <taxon>Actinomycetes</taxon>
        <taxon>Propionibacteriales</taxon>
        <taxon>Nocardioidaceae</taxon>
        <taxon>Nocardioides</taxon>
    </lineage>
</organism>
<keyword evidence="1" id="KW-0812">Transmembrane</keyword>
<dbReference type="AlphaFoldDB" id="A0A417Y7W7"/>
<name>A0A417Y7W7_9ACTN</name>